<evidence type="ECO:0000313" key="2">
    <source>
        <dbReference type="Proteomes" id="UP000499080"/>
    </source>
</evidence>
<proteinExistence type="predicted"/>
<comment type="caution">
    <text evidence="1">The sequence shown here is derived from an EMBL/GenBank/DDBJ whole genome shotgun (WGS) entry which is preliminary data.</text>
</comment>
<keyword evidence="2" id="KW-1185">Reference proteome</keyword>
<name>A0A4Y2ECH2_ARAVE</name>
<feature type="non-terminal residue" evidence="1">
    <location>
        <position position="24"/>
    </location>
</feature>
<accession>A0A4Y2ECH2</accession>
<protein>
    <submittedName>
        <fullName evidence="1">Uncharacterized protein</fullName>
    </submittedName>
</protein>
<dbReference type="Proteomes" id="UP000499080">
    <property type="component" value="Unassembled WGS sequence"/>
</dbReference>
<organism evidence="1 2">
    <name type="scientific">Araneus ventricosus</name>
    <name type="common">Orbweaver spider</name>
    <name type="synonym">Epeira ventricosa</name>
    <dbReference type="NCBI Taxonomy" id="182803"/>
    <lineage>
        <taxon>Eukaryota</taxon>
        <taxon>Metazoa</taxon>
        <taxon>Ecdysozoa</taxon>
        <taxon>Arthropoda</taxon>
        <taxon>Chelicerata</taxon>
        <taxon>Arachnida</taxon>
        <taxon>Araneae</taxon>
        <taxon>Araneomorphae</taxon>
        <taxon>Entelegynae</taxon>
        <taxon>Araneoidea</taxon>
        <taxon>Araneidae</taxon>
        <taxon>Araneus</taxon>
    </lineage>
</organism>
<dbReference type="EMBL" id="BGPR01092238">
    <property type="protein sequence ID" value="GBM26467.1"/>
    <property type="molecule type" value="Genomic_DNA"/>
</dbReference>
<dbReference type="AlphaFoldDB" id="A0A4Y2ECH2"/>
<gene>
    <name evidence="1" type="ORF">AVEN_107611_1</name>
</gene>
<sequence>MNAFSISGSEVLEGVSPSCIEIVQ</sequence>
<evidence type="ECO:0000313" key="1">
    <source>
        <dbReference type="EMBL" id="GBM26467.1"/>
    </source>
</evidence>
<reference evidence="1 2" key="1">
    <citation type="journal article" date="2019" name="Sci. Rep.">
        <title>Orb-weaving spider Araneus ventricosus genome elucidates the spidroin gene catalogue.</title>
        <authorList>
            <person name="Kono N."/>
            <person name="Nakamura H."/>
            <person name="Ohtoshi R."/>
            <person name="Moran D.A.P."/>
            <person name="Shinohara A."/>
            <person name="Yoshida Y."/>
            <person name="Fujiwara M."/>
            <person name="Mori M."/>
            <person name="Tomita M."/>
            <person name="Arakawa K."/>
        </authorList>
    </citation>
    <scope>NUCLEOTIDE SEQUENCE [LARGE SCALE GENOMIC DNA]</scope>
</reference>